<sequence length="48" mass="5474">MHVYEIAHDNKYRDDNNYVAINVVVTGCVIVAKSVVDDRDLYVYELAA</sequence>
<comment type="caution">
    <text evidence="1">The sequence shown here is derived from an EMBL/GenBank/DDBJ whole genome shotgun (WGS) entry which is preliminary data.</text>
</comment>
<evidence type="ECO:0000313" key="1">
    <source>
        <dbReference type="EMBL" id="GHO59476.1"/>
    </source>
</evidence>
<organism evidence="1 2">
    <name type="scientific">Ktedonobacter robiniae</name>
    <dbReference type="NCBI Taxonomy" id="2778365"/>
    <lineage>
        <taxon>Bacteria</taxon>
        <taxon>Bacillati</taxon>
        <taxon>Chloroflexota</taxon>
        <taxon>Ktedonobacteria</taxon>
        <taxon>Ktedonobacterales</taxon>
        <taxon>Ktedonobacteraceae</taxon>
        <taxon>Ktedonobacter</taxon>
    </lineage>
</organism>
<accession>A0ABQ3V3E0</accession>
<evidence type="ECO:0000313" key="2">
    <source>
        <dbReference type="Proteomes" id="UP000654345"/>
    </source>
</evidence>
<dbReference type="EMBL" id="BNJG01000003">
    <property type="protein sequence ID" value="GHO59476.1"/>
    <property type="molecule type" value="Genomic_DNA"/>
</dbReference>
<reference evidence="1 2" key="1">
    <citation type="journal article" date="2021" name="Int. J. Syst. Evol. Microbiol.">
        <title>Reticulibacter mediterranei gen. nov., sp. nov., within the new family Reticulibacteraceae fam. nov., and Ktedonospora formicarum gen. nov., sp. nov., Ktedonobacter robiniae sp. nov., Dictyobacter formicarum sp. nov. and Dictyobacter arantiisoli sp. nov., belonging to the class Ktedonobacteria.</title>
        <authorList>
            <person name="Yabe S."/>
            <person name="Zheng Y."/>
            <person name="Wang C.M."/>
            <person name="Sakai Y."/>
            <person name="Abe K."/>
            <person name="Yokota A."/>
            <person name="Donadio S."/>
            <person name="Cavaletti L."/>
            <person name="Monciardini P."/>
        </authorList>
    </citation>
    <scope>NUCLEOTIDE SEQUENCE [LARGE SCALE GENOMIC DNA]</scope>
    <source>
        <strain evidence="1 2">SOSP1-30</strain>
    </source>
</reference>
<protein>
    <submittedName>
        <fullName evidence="1">Uncharacterized protein</fullName>
    </submittedName>
</protein>
<proteinExistence type="predicted"/>
<keyword evidence="2" id="KW-1185">Reference proteome</keyword>
<dbReference type="Proteomes" id="UP000654345">
    <property type="component" value="Unassembled WGS sequence"/>
</dbReference>
<name>A0ABQ3V3E0_9CHLR</name>
<gene>
    <name evidence="1" type="ORF">KSB_79510</name>
</gene>